<accession>A0ACC1I2N9</accession>
<dbReference type="EMBL" id="JANBPG010003110">
    <property type="protein sequence ID" value="KAJ1883645.1"/>
    <property type="molecule type" value="Genomic_DNA"/>
</dbReference>
<evidence type="ECO:0000313" key="2">
    <source>
        <dbReference type="Proteomes" id="UP001150581"/>
    </source>
</evidence>
<sequence>MDPPASLSLAAKALNITTLSGSSPAATQGTGACHSPRPIETIPHSVYESAAKHVQSHLAANTAIPQVAIMCGRGLQGTADKLEGPITIIPFTSIPGFAISTAISTAGKLVFGEIRGTPVVCIVGRCHYYEGYAMKQITFPVRVLALLGVRTLVVTAALSAIASGLELGDLVVVKDHVSLPTLAGLNPLIGPNFEKLGPRMPSMHNTYTFALRKLAFSVYLEDKDMLKRGVRLKEAVYCYTTGPSSETRAECMALRALGAEVVGSSTVPEVIVAHHAGLDVLCLGVVTSVAAQGAEPSAEDAVRAQMEGRATPALDSDDDLRMGLPRKGGQRPNELNHLVQHIVERL</sequence>
<protein>
    <submittedName>
        <fullName evidence="1">Purine nucleoside phosphorylase</fullName>
        <ecNumber evidence="1">2.4.2.1</ecNumber>
    </submittedName>
</protein>
<comment type="caution">
    <text evidence="1">The sequence shown here is derived from an EMBL/GenBank/DDBJ whole genome shotgun (WGS) entry which is preliminary data.</text>
</comment>
<dbReference type="EC" id="2.4.2.1" evidence="1"/>
<organism evidence="1 2">
    <name type="scientific">Kickxella alabastrina</name>
    <dbReference type="NCBI Taxonomy" id="61397"/>
    <lineage>
        <taxon>Eukaryota</taxon>
        <taxon>Fungi</taxon>
        <taxon>Fungi incertae sedis</taxon>
        <taxon>Zoopagomycota</taxon>
        <taxon>Kickxellomycotina</taxon>
        <taxon>Kickxellomycetes</taxon>
        <taxon>Kickxellales</taxon>
        <taxon>Kickxellaceae</taxon>
        <taxon>Kickxella</taxon>
    </lineage>
</organism>
<reference evidence="1" key="1">
    <citation type="submission" date="2022-07" db="EMBL/GenBank/DDBJ databases">
        <title>Phylogenomic reconstructions and comparative analyses of Kickxellomycotina fungi.</title>
        <authorList>
            <person name="Reynolds N.K."/>
            <person name="Stajich J.E."/>
            <person name="Barry K."/>
            <person name="Grigoriev I.V."/>
            <person name="Crous P."/>
            <person name="Smith M.E."/>
        </authorList>
    </citation>
    <scope>NUCLEOTIDE SEQUENCE</scope>
    <source>
        <strain evidence="1">Benny 63K</strain>
    </source>
</reference>
<gene>
    <name evidence="1" type="primary">PNP1_3</name>
    <name evidence="1" type="ORF">LPJ66_010989</name>
</gene>
<dbReference type="Proteomes" id="UP001150581">
    <property type="component" value="Unassembled WGS sequence"/>
</dbReference>
<keyword evidence="2" id="KW-1185">Reference proteome</keyword>
<keyword evidence="1" id="KW-0808">Transferase</keyword>
<keyword evidence="1" id="KW-0328">Glycosyltransferase</keyword>
<proteinExistence type="predicted"/>
<name>A0ACC1I2N9_9FUNG</name>
<evidence type="ECO:0000313" key="1">
    <source>
        <dbReference type="EMBL" id="KAJ1883645.1"/>
    </source>
</evidence>